<dbReference type="Proteomes" id="UP000601710">
    <property type="component" value="Chromosome 13"/>
</dbReference>
<protein>
    <submittedName>
        <fullName evidence="1">Hypothetical_protein</fullName>
    </submittedName>
</protein>
<name>A0A6J8F733_LEIDO</name>
<dbReference type="Gene3D" id="3.40.50.720">
    <property type="entry name" value="NAD(P)-binding Rossmann-like Domain"/>
    <property type="match status" value="1"/>
</dbReference>
<dbReference type="EMBL" id="LR812633">
    <property type="protein sequence ID" value="CAC5428508.1"/>
    <property type="molecule type" value="Genomic_DNA"/>
</dbReference>
<sequence length="74" mass="8438">MAVNGNFGLKGTREGFHLDQVLMERMLITGIRVGQRRHFEDMLELMALHKALPVLDAGHFKLTELPVVCRHLQT</sequence>
<evidence type="ECO:0000313" key="1">
    <source>
        <dbReference type="EMBL" id="CAC5428508.1"/>
    </source>
</evidence>
<gene>
    <name evidence="1" type="ORF">LDHU3_13.1620</name>
</gene>
<dbReference type="VEuPathDB" id="TriTrypDB:LDHU3_13.1620"/>
<dbReference type="AlphaFoldDB" id="A0A6J8F733"/>
<dbReference type="Gene3D" id="3.90.180.10">
    <property type="entry name" value="Medium-chain alcohol dehydrogenases, catalytic domain"/>
    <property type="match status" value="1"/>
</dbReference>
<organism evidence="1 2">
    <name type="scientific">Leishmania donovani</name>
    <dbReference type="NCBI Taxonomy" id="5661"/>
    <lineage>
        <taxon>Eukaryota</taxon>
        <taxon>Discoba</taxon>
        <taxon>Euglenozoa</taxon>
        <taxon>Kinetoplastea</taxon>
        <taxon>Metakinetoplastina</taxon>
        <taxon>Trypanosomatida</taxon>
        <taxon>Trypanosomatidae</taxon>
        <taxon>Leishmaniinae</taxon>
        <taxon>Leishmania</taxon>
    </lineage>
</organism>
<proteinExistence type="predicted"/>
<reference evidence="1" key="1">
    <citation type="submission" date="2020-06" db="EMBL/GenBank/DDBJ databases">
        <authorList>
            <person name="Camacho E."/>
            <person name="Gonzalez-de la Fuente S."/>
            <person name="Rastrojo A."/>
            <person name="Peiro-Pastor R."/>
            <person name="Solana JC."/>
            <person name="Tabera L."/>
            <person name="Gamarro F."/>
            <person name="Carrasco-Ramiro F."/>
            <person name="Requena JM."/>
            <person name="Aguado B."/>
        </authorList>
    </citation>
    <scope>NUCLEOTIDE SEQUENCE</scope>
</reference>
<evidence type="ECO:0000313" key="2">
    <source>
        <dbReference type="Proteomes" id="UP000601710"/>
    </source>
</evidence>
<accession>A0A6J8F733</accession>
<dbReference type="VEuPathDB" id="TriTrypDB:LdCL_130018800"/>